<evidence type="ECO:0000313" key="1">
    <source>
        <dbReference type="EMBL" id="KAG8639222.1"/>
    </source>
</evidence>
<gene>
    <name evidence="1" type="ORF">MANES_14G123021v8</name>
</gene>
<evidence type="ECO:0000313" key="2">
    <source>
        <dbReference type="Proteomes" id="UP000091857"/>
    </source>
</evidence>
<dbReference type="Proteomes" id="UP000091857">
    <property type="component" value="Chromosome 14"/>
</dbReference>
<comment type="caution">
    <text evidence="1">The sequence shown here is derived from an EMBL/GenBank/DDBJ whole genome shotgun (WGS) entry which is preliminary data.</text>
</comment>
<keyword evidence="2" id="KW-1185">Reference proteome</keyword>
<proteinExistence type="predicted"/>
<organism evidence="1 2">
    <name type="scientific">Manihot esculenta</name>
    <name type="common">Cassava</name>
    <name type="synonym">Jatropha manihot</name>
    <dbReference type="NCBI Taxonomy" id="3983"/>
    <lineage>
        <taxon>Eukaryota</taxon>
        <taxon>Viridiplantae</taxon>
        <taxon>Streptophyta</taxon>
        <taxon>Embryophyta</taxon>
        <taxon>Tracheophyta</taxon>
        <taxon>Spermatophyta</taxon>
        <taxon>Magnoliopsida</taxon>
        <taxon>eudicotyledons</taxon>
        <taxon>Gunneridae</taxon>
        <taxon>Pentapetalae</taxon>
        <taxon>rosids</taxon>
        <taxon>fabids</taxon>
        <taxon>Malpighiales</taxon>
        <taxon>Euphorbiaceae</taxon>
        <taxon>Crotonoideae</taxon>
        <taxon>Manihoteae</taxon>
        <taxon>Manihot</taxon>
    </lineage>
</organism>
<accession>A0ACB7GG56</accession>
<reference evidence="2" key="1">
    <citation type="journal article" date="2016" name="Nat. Biotechnol.">
        <title>Sequencing wild and cultivated cassava and related species reveals extensive interspecific hybridization and genetic diversity.</title>
        <authorList>
            <person name="Bredeson J.V."/>
            <person name="Lyons J.B."/>
            <person name="Prochnik S.E."/>
            <person name="Wu G.A."/>
            <person name="Ha C.M."/>
            <person name="Edsinger-Gonzales E."/>
            <person name="Grimwood J."/>
            <person name="Schmutz J."/>
            <person name="Rabbi I.Y."/>
            <person name="Egesi C."/>
            <person name="Nauluvula P."/>
            <person name="Lebot V."/>
            <person name="Ndunguru J."/>
            <person name="Mkamilo G."/>
            <person name="Bart R.S."/>
            <person name="Setter T.L."/>
            <person name="Gleadow R.M."/>
            <person name="Kulakow P."/>
            <person name="Ferguson M.E."/>
            <person name="Rounsley S."/>
            <person name="Rokhsar D.S."/>
        </authorList>
    </citation>
    <scope>NUCLEOTIDE SEQUENCE [LARGE SCALE GENOMIC DNA]</scope>
    <source>
        <strain evidence="2">cv. AM560-2</strain>
    </source>
</reference>
<protein>
    <submittedName>
        <fullName evidence="1">Uncharacterized protein</fullName>
    </submittedName>
</protein>
<name>A0ACB7GG56_MANES</name>
<dbReference type="EMBL" id="CM004400">
    <property type="protein sequence ID" value="KAG8639222.1"/>
    <property type="molecule type" value="Genomic_DNA"/>
</dbReference>
<sequence>MILWALWQNRNNVVWKGQSQTASGVFFIALNFLQQWKAACVISPVSTIVDSARPGWSPLPHSWIKANIDASLNLQRDSIGFRCVVKNDDGSFVAARAGYKLNVKCAKVMTFREALSLIK</sequence>